<keyword evidence="7" id="KW-0479">Metal-binding</keyword>
<evidence type="ECO:0000313" key="17">
    <source>
        <dbReference type="EMBL" id="KAK2589253.1"/>
    </source>
</evidence>
<dbReference type="GO" id="GO:0005615">
    <property type="term" value="C:extracellular space"/>
    <property type="evidence" value="ECO:0007669"/>
    <property type="project" value="TreeGrafter"/>
</dbReference>
<evidence type="ECO:0000256" key="7">
    <source>
        <dbReference type="ARBA" id="ARBA00022723"/>
    </source>
</evidence>
<comment type="cofactor">
    <cofactor evidence="1">
        <name>Zn(2+)</name>
        <dbReference type="ChEBI" id="CHEBI:29105"/>
    </cofactor>
</comment>
<evidence type="ECO:0000256" key="9">
    <source>
        <dbReference type="ARBA" id="ARBA00022801"/>
    </source>
</evidence>
<dbReference type="PROSITE" id="PS00132">
    <property type="entry name" value="CARBOXYPEPT_ZN_1"/>
    <property type="match status" value="1"/>
</dbReference>
<evidence type="ECO:0000256" key="12">
    <source>
        <dbReference type="ARBA" id="ARBA00023157"/>
    </source>
</evidence>
<dbReference type="AlphaFoldDB" id="A0AAD9S1E2"/>
<comment type="caution">
    <text evidence="17">The sequence shown here is derived from an EMBL/GenBank/DDBJ whole genome shotgun (WGS) entry which is preliminary data.</text>
</comment>
<dbReference type="GO" id="GO:0008270">
    <property type="term" value="F:zinc ion binding"/>
    <property type="evidence" value="ECO:0007669"/>
    <property type="project" value="InterPro"/>
</dbReference>
<dbReference type="SUPFAM" id="SSF53187">
    <property type="entry name" value="Zn-dependent exopeptidases"/>
    <property type="match status" value="1"/>
</dbReference>
<gene>
    <name evidence="17" type="ORF">KPH14_007814</name>
</gene>
<proteinExistence type="inferred from homology"/>
<dbReference type="Gene3D" id="3.40.630.10">
    <property type="entry name" value="Zn peptidases"/>
    <property type="match status" value="1"/>
</dbReference>
<evidence type="ECO:0000256" key="15">
    <source>
        <dbReference type="PROSITE-ProRule" id="PRU01379"/>
    </source>
</evidence>
<evidence type="ECO:0000256" key="13">
    <source>
        <dbReference type="ARBA" id="ARBA00057299"/>
    </source>
</evidence>
<dbReference type="CDD" id="cd03860">
    <property type="entry name" value="M14_CP_A-B_like"/>
    <property type="match status" value="1"/>
</dbReference>
<name>A0AAD9S1E2_9HYME</name>
<evidence type="ECO:0000256" key="2">
    <source>
        <dbReference type="ARBA" id="ARBA00004613"/>
    </source>
</evidence>
<comment type="function">
    <text evidence="13">Involved in the digestion of the blood meal.</text>
</comment>
<dbReference type="FunFam" id="3.40.630.10:FF:000040">
    <property type="entry name" value="zinc carboxypeptidase"/>
    <property type="match status" value="1"/>
</dbReference>
<dbReference type="GO" id="GO:0006508">
    <property type="term" value="P:proteolysis"/>
    <property type="evidence" value="ECO:0007669"/>
    <property type="project" value="UniProtKB-KW"/>
</dbReference>
<keyword evidence="11" id="KW-0482">Metalloprotease</keyword>
<feature type="domain" description="Peptidase M14" evidence="16">
    <location>
        <begin position="154"/>
        <end position="445"/>
    </location>
</feature>
<dbReference type="Pfam" id="PF00246">
    <property type="entry name" value="Peptidase_M14"/>
    <property type="match status" value="1"/>
</dbReference>
<keyword evidence="18" id="KW-1185">Reference proteome</keyword>
<dbReference type="SMART" id="SM00631">
    <property type="entry name" value="Zn_pept"/>
    <property type="match status" value="1"/>
</dbReference>
<dbReference type="PANTHER" id="PTHR11705:SF153">
    <property type="entry name" value="ZINC CARBOXYPEPTIDASE A 1-LIKE PROTEIN"/>
    <property type="match status" value="1"/>
</dbReference>
<sequence>MNISLDKRISALIDQRDFLNDVRKNHWCILKRSVLEEEHAIMYKLLVLVFVALAAAQKASYENYKVFRVLPLQESQLNVLRQIEDHDGFALWNGPSHVNMTVDVMVAPSKFGEFVDLMNLIGTPYASYIDNVQALIDTETSSVVRSTTRFSYSVYHTLQEIYAHLDDLAEQHPNNVEVIIGGKSYEGRQIKGIKLSFGESKPGIVLEGGIHAREWISPATVLYIIDQLLNSQDPEVRALAEGNDWYIFPNANPDGYVYTHTKNRLWRKTRKPYSTFCYGSDPNRNWGYKWNTGGASSNPCSETYAGSSAFSEVETRTLSEYLTSISDKFYAFISFHSYSQLLLFSYGHTTAHIGNYDELYAIGKKSIDALAQRYGTEYRLGNVAETIYVATGSSLDWVKGSLGKPISYTYELRDKGRYGFLLPENQIIPTGEETLDSLVAMFKEAAKRGYPN</sequence>
<dbReference type="Pfam" id="PF02244">
    <property type="entry name" value="Propep_M14"/>
    <property type="match status" value="1"/>
</dbReference>
<evidence type="ECO:0000256" key="5">
    <source>
        <dbReference type="ARBA" id="ARBA00022645"/>
    </source>
</evidence>
<dbReference type="InterPro" id="IPR057246">
    <property type="entry name" value="CARBOXYPEPT_ZN_1"/>
</dbReference>
<dbReference type="Proteomes" id="UP001258017">
    <property type="component" value="Unassembled WGS sequence"/>
</dbReference>
<keyword evidence="12" id="KW-1015">Disulfide bond</keyword>
<reference evidence="17" key="1">
    <citation type="submission" date="2021-08" db="EMBL/GenBank/DDBJ databases">
        <authorList>
            <person name="Misof B."/>
            <person name="Oliver O."/>
            <person name="Podsiadlowski L."/>
            <person name="Donath A."/>
            <person name="Peters R."/>
            <person name="Mayer C."/>
            <person name="Rust J."/>
            <person name="Gunkel S."/>
            <person name="Lesny P."/>
            <person name="Martin S."/>
            <person name="Oeyen J.P."/>
            <person name="Petersen M."/>
            <person name="Panagiotis P."/>
            <person name="Wilbrandt J."/>
            <person name="Tanja T."/>
        </authorList>
    </citation>
    <scope>NUCLEOTIDE SEQUENCE</scope>
    <source>
        <strain evidence="17">GBR_01_08_01A</strain>
        <tissue evidence="17">Thorax + abdomen</tissue>
    </source>
</reference>
<feature type="active site" description="Proton donor/acceptor" evidence="15">
    <location>
        <position position="411"/>
    </location>
</feature>
<dbReference type="InterPro" id="IPR036990">
    <property type="entry name" value="M14A-like_propep"/>
</dbReference>
<dbReference type="InterPro" id="IPR000834">
    <property type="entry name" value="Peptidase_M14"/>
</dbReference>
<keyword evidence="8" id="KW-0732">Signal</keyword>
<comment type="similarity">
    <text evidence="3 15">Belongs to the peptidase M14 family.</text>
</comment>
<keyword evidence="10" id="KW-0862">Zinc</keyword>
<dbReference type="PROSITE" id="PS52035">
    <property type="entry name" value="PEPTIDASE_M14"/>
    <property type="match status" value="1"/>
</dbReference>
<evidence type="ECO:0000259" key="16">
    <source>
        <dbReference type="PROSITE" id="PS52035"/>
    </source>
</evidence>
<evidence type="ECO:0000256" key="1">
    <source>
        <dbReference type="ARBA" id="ARBA00001947"/>
    </source>
</evidence>
<reference evidence="17" key="2">
    <citation type="journal article" date="2023" name="Commun. Biol.">
        <title>Intrasexual cuticular hydrocarbon dimorphism in a wasp sheds light on hydrocarbon biosynthesis genes in Hymenoptera.</title>
        <authorList>
            <person name="Moris V.C."/>
            <person name="Podsiadlowski L."/>
            <person name="Martin S."/>
            <person name="Oeyen J.P."/>
            <person name="Donath A."/>
            <person name="Petersen M."/>
            <person name="Wilbrandt J."/>
            <person name="Misof B."/>
            <person name="Liedtke D."/>
            <person name="Thamm M."/>
            <person name="Scheiner R."/>
            <person name="Schmitt T."/>
            <person name="Niehuis O."/>
        </authorList>
    </citation>
    <scope>NUCLEOTIDE SEQUENCE</scope>
    <source>
        <strain evidence="17">GBR_01_08_01A</strain>
    </source>
</reference>
<organism evidence="17 18">
    <name type="scientific">Odynerus spinipes</name>
    <dbReference type="NCBI Taxonomy" id="1348599"/>
    <lineage>
        <taxon>Eukaryota</taxon>
        <taxon>Metazoa</taxon>
        <taxon>Ecdysozoa</taxon>
        <taxon>Arthropoda</taxon>
        <taxon>Hexapoda</taxon>
        <taxon>Insecta</taxon>
        <taxon>Pterygota</taxon>
        <taxon>Neoptera</taxon>
        <taxon>Endopterygota</taxon>
        <taxon>Hymenoptera</taxon>
        <taxon>Apocrita</taxon>
        <taxon>Aculeata</taxon>
        <taxon>Vespoidea</taxon>
        <taxon>Vespidae</taxon>
        <taxon>Eumeninae</taxon>
        <taxon>Odynerus</taxon>
    </lineage>
</organism>
<dbReference type="EMBL" id="JAIFRP010000001">
    <property type="protein sequence ID" value="KAK2589253.1"/>
    <property type="molecule type" value="Genomic_DNA"/>
</dbReference>
<keyword evidence="4" id="KW-0964">Secreted</keyword>
<evidence type="ECO:0000313" key="18">
    <source>
        <dbReference type="Proteomes" id="UP001258017"/>
    </source>
</evidence>
<evidence type="ECO:0000256" key="8">
    <source>
        <dbReference type="ARBA" id="ARBA00022729"/>
    </source>
</evidence>
<accession>A0AAD9S1E2</accession>
<keyword evidence="5" id="KW-0121">Carboxypeptidase</keyword>
<keyword evidence="9" id="KW-0378">Hydrolase</keyword>
<evidence type="ECO:0000256" key="10">
    <source>
        <dbReference type="ARBA" id="ARBA00022833"/>
    </source>
</evidence>
<evidence type="ECO:0000256" key="3">
    <source>
        <dbReference type="ARBA" id="ARBA00005988"/>
    </source>
</evidence>
<comment type="subcellular location">
    <subcellularLocation>
        <location evidence="2">Secreted</location>
    </subcellularLocation>
</comment>
<dbReference type="Gene3D" id="3.30.70.340">
    <property type="entry name" value="Metallocarboxypeptidase-like"/>
    <property type="match status" value="1"/>
</dbReference>
<evidence type="ECO:0000256" key="6">
    <source>
        <dbReference type="ARBA" id="ARBA00022670"/>
    </source>
</evidence>
<dbReference type="SUPFAM" id="SSF54897">
    <property type="entry name" value="Protease propeptides/inhibitors"/>
    <property type="match status" value="1"/>
</dbReference>
<keyword evidence="6" id="KW-0645">Protease</keyword>
<evidence type="ECO:0000256" key="4">
    <source>
        <dbReference type="ARBA" id="ARBA00022525"/>
    </source>
</evidence>
<evidence type="ECO:0000256" key="11">
    <source>
        <dbReference type="ARBA" id="ARBA00023049"/>
    </source>
</evidence>
<dbReference type="PRINTS" id="PR00765">
    <property type="entry name" value="CRBOXYPTASEA"/>
</dbReference>
<dbReference type="PANTHER" id="PTHR11705">
    <property type="entry name" value="PROTEASE FAMILY M14 CARBOXYPEPTIDASE A,B"/>
    <property type="match status" value="1"/>
</dbReference>
<dbReference type="FunFam" id="3.30.70.340:FF:000002">
    <property type="entry name" value="Carboxypeptidase A"/>
    <property type="match status" value="1"/>
</dbReference>
<dbReference type="GO" id="GO:0004181">
    <property type="term" value="F:metallocarboxypeptidase activity"/>
    <property type="evidence" value="ECO:0007669"/>
    <property type="project" value="InterPro"/>
</dbReference>
<dbReference type="InterPro" id="IPR003146">
    <property type="entry name" value="M14A_act_pep"/>
</dbReference>
<evidence type="ECO:0000256" key="14">
    <source>
        <dbReference type="ARBA" id="ARBA00069039"/>
    </source>
</evidence>
<protein>
    <recommendedName>
        <fullName evidence="14">Zinc carboxypeptidase A 1</fullName>
    </recommendedName>
</protein>